<dbReference type="GO" id="GO:0019878">
    <property type="term" value="P:lysine biosynthetic process via aminoadipic acid"/>
    <property type="evidence" value="ECO:0007669"/>
    <property type="project" value="TreeGrafter"/>
</dbReference>
<dbReference type="Pfam" id="PF01648">
    <property type="entry name" value="ACPS"/>
    <property type="match status" value="1"/>
</dbReference>
<dbReference type="InterPro" id="IPR008278">
    <property type="entry name" value="4-PPantetheinyl_Trfase_dom"/>
</dbReference>
<dbReference type="GO" id="GO:0008897">
    <property type="term" value="F:holo-[acyl-carrier-protein] synthase activity"/>
    <property type="evidence" value="ECO:0007669"/>
    <property type="project" value="InterPro"/>
</dbReference>
<name>A0A507ZVE8_9GAMM</name>
<organism evidence="5 6">
    <name type="scientific">Marilutibacter aestuarii</name>
    <dbReference type="NCBI Taxonomy" id="1706195"/>
    <lineage>
        <taxon>Bacteria</taxon>
        <taxon>Pseudomonadati</taxon>
        <taxon>Pseudomonadota</taxon>
        <taxon>Gammaproteobacteria</taxon>
        <taxon>Lysobacterales</taxon>
        <taxon>Lysobacteraceae</taxon>
        <taxon>Marilutibacter</taxon>
    </lineage>
</organism>
<comment type="caution">
    <text evidence="5">The sequence shown here is derived from an EMBL/GenBank/DDBJ whole genome shotgun (WGS) entry which is preliminary data.</text>
</comment>
<dbReference type="SUPFAM" id="SSF56214">
    <property type="entry name" value="4'-phosphopantetheinyl transferase"/>
    <property type="match status" value="2"/>
</dbReference>
<accession>A0A507ZVE8</accession>
<dbReference type="Gene3D" id="3.90.470.20">
    <property type="entry name" value="4'-phosphopantetheinyl transferase domain"/>
    <property type="match status" value="1"/>
</dbReference>
<reference evidence="5 6" key="1">
    <citation type="submission" date="2019-06" db="EMBL/GenBank/DDBJ databases">
        <title>Lysobacter alkalisoli sp. nov. isolated from saline soil.</title>
        <authorList>
            <person name="Sun J.-Q."/>
            <person name="Xu L."/>
        </authorList>
    </citation>
    <scope>NUCLEOTIDE SEQUENCE [LARGE SCALE GENOMIC DNA]</scope>
    <source>
        <strain evidence="5 6">JCM 31130</strain>
    </source>
</reference>
<dbReference type="GO" id="GO:0005829">
    <property type="term" value="C:cytosol"/>
    <property type="evidence" value="ECO:0007669"/>
    <property type="project" value="TreeGrafter"/>
</dbReference>
<dbReference type="Proteomes" id="UP000318212">
    <property type="component" value="Unassembled WGS sequence"/>
</dbReference>
<keyword evidence="2 5" id="KW-0808">Transferase</keyword>
<evidence type="ECO:0000313" key="5">
    <source>
        <dbReference type="EMBL" id="TQD40917.1"/>
    </source>
</evidence>
<evidence type="ECO:0000259" key="4">
    <source>
        <dbReference type="Pfam" id="PF01648"/>
    </source>
</evidence>
<dbReference type="AlphaFoldDB" id="A0A507ZVE8"/>
<dbReference type="InterPro" id="IPR037143">
    <property type="entry name" value="4-PPantetheinyl_Trfase_dom_sf"/>
</dbReference>
<evidence type="ECO:0000256" key="1">
    <source>
        <dbReference type="ARBA" id="ARBA00010990"/>
    </source>
</evidence>
<evidence type="ECO:0000256" key="3">
    <source>
        <dbReference type="SAM" id="MobiDB-lite"/>
    </source>
</evidence>
<dbReference type="EMBL" id="VICE01000133">
    <property type="protein sequence ID" value="TQD40917.1"/>
    <property type="molecule type" value="Genomic_DNA"/>
</dbReference>
<evidence type="ECO:0000256" key="2">
    <source>
        <dbReference type="ARBA" id="ARBA00022679"/>
    </source>
</evidence>
<gene>
    <name evidence="5" type="ORF">FKV25_13785</name>
</gene>
<dbReference type="OrthoDB" id="9808281at2"/>
<evidence type="ECO:0000313" key="6">
    <source>
        <dbReference type="Proteomes" id="UP000318212"/>
    </source>
</evidence>
<comment type="similarity">
    <text evidence="1">Belongs to the P-Pant transferase superfamily. Gsp/Sfp/HetI/AcpT family.</text>
</comment>
<dbReference type="PANTHER" id="PTHR12215">
    <property type="entry name" value="PHOSPHOPANTETHEINE TRANSFERASE"/>
    <property type="match status" value="1"/>
</dbReference>
<dbReference type="InterPro" id="IPR050559">
    <property type="entry name" value="P-Pant_transferase_sf"/>
</dbReference>
<feature type="region of interest" description="Disordered" evidence="3">
    <location>
        <begin position="37"/>
        <end position="59"/>
    </location>
</feature>
<proteinExistence type="inferred from homology"/>
<sequence>MHPWRSPLPMPATRMCVPGCRPLHAHWRAPPGCRMLHPRPESPGQDGVPPPMSFQDPQASPASVDALFADFSACLRAALPGTSGWPTTFAVLVHCNAWIDRLAAARALITDVERERVDRQRRPRDREMHALAYAFHRMAVACAMGLPPSGVPLVRDAMGCPRLPGTPWHTSLSHADGAVALALSLDGPVGIDLEARARASMLPDLVASMCTPAERRRLPGETADRGPGLLELWVRKEALLKATGQGMSIEMTAIEAPPDAWLPLPGDGRDIRIRMLEAGPAHVAALASMAPGAPVTFAWLAPAATPRA</sequence>
<feature type="domain" description="4'-phosphopantetheinyl transferase" evidence="4">
    <location>
        <begin position="188"/>
        <end position="260"/>
    </location>
</feature>
<dbReference type="GO" id="GO:0000287">
    <property type="term" value="F:magnesium ion binding"/>
    <property type="evidence" value="ECO:0007669"/>
    <property type="project" value="InterPro"/>
</dbReference>
<dbReference type="PANTHER" id="PTHR12215:SF10">
    <property type="entry name" value="L-AMINOADIPATE-SEMIALDEHYDE DEHYDROGENASE-PHOSPHOPANTETHEINYL TRANSFERASE"/>
    <property type="match status" value="1"/>
</dbReference>
<protein>
    <submittedName>
        <fullName evidence="5">4'-phosphopantetheinyl transferase superfamily protein</fullName>
    </submittedName>
</protein>
<keyword evidence="6" id="KW-1185">Reference proteome</keyword>